<protein>
    <submittedName>
        <fullName evidence="1">Uncharacterized protein</fullName>
    </submittedName>
</protein>
<evidence type="ECO:0000313" key="1">
    <source>
        <dbReference type="EMBL" id="KAI7797078.1"/>
    </source>
</evidence>
<dbReference type="AlphaFoldDB" id="A0A9W7TIJ1"/>
<gene>
    <name evidence="1" type="ORF">IRJ41_012380</name>
</gene>
<organism evidence="1 2">
    <name type="scientific">Triplophysa rosa</name>
    <name type="common">Cave loach</name>
    <dbReference type="NCBI Taxonomy" id="992332"/>
    <lineage>
        <taxon>Eukaryota</taxon>
        <taxon>Metazoa</taxon>
        <taxon>Chordata</taxon>
        <taxon>Craniata</taxon>
        <taxon>Vertebrata</taxon>
        <taxon>Euteleostomi</taxon>
        <taxon>Actinopterygii</taxon>
        <taxon>Neopterygii</taxon>
        <taxon>Teleostei</taxon>
        <taxon>Ostariophysi</taxon>
        <taxon>Cypriniformes</taxon>
        <taxon>Nemacheilidae</taxon>
        <taxon>Triplophysa</taxon>
    </lineage>
</organism>
<accession>A0A9W7TIJ1</accession>
<keyword evidence="2" id="KW-1185">Reference proteome</keyword>
<name>A0A9W7TIJ1_TRIRA</name>
<dbReference type="Proteomes" id="UP001059041">
    <property type="component" value="Linkage Group LG18"/>
</dbReference>
<evidence type="ECO:0000313" key="2">
    <source>
        <dbReference type="Proteomes" id="UP001059041"/>
    </source>
</evidence>
<dbReference type="EMBL" id="JAFHDT010000018">
    <property type="protein sequence ID" value="KAI7797078.1"/>
    <property type="molecule type" value="Genomic_DNA"/>
</dbReference>
<sequence length="177" mass="19853">MATWPANNIILINNAVLLFINALGVVNSAACHFLHFLSDLNCFLCLIIKLSPSPSACWTIEHFAETLKFPPGLTSDLHRLARRQSVVFKSGSSARSLHKKQKRNNLRSADSVQADGRLSVNTTLQRLSVSGCHHGYLHFIQSESAVFQDPSVDSVIRDVTEFQYRQDPRLVYFHSDT</sequence>
<proteinExistence type="predicted"/>
<reference evidence="1" key="1">
    <citation type="submission" date="2021-02" db="EMBL/GenBank/DDBJ databases">
        <title>Comparative genomics reveals that relaxation of natural selection precedes convergent phenotypic evolution of cavefish.</title>
        <authorList>
            <person name="Peng Z."/>
        </authorList>
    </citation>
    <scope>NUCLEOTIDE SEQUENCE</scope>
    <source>
        <tissue evidence="1">Muscle</tissue>
    </source>
</reference>
<comment type="caution">
    <text evidence="1">The sequence shown here is derived from an EMBL/GenBank/DDBJ whole genome shotgun (WGS) entry which is preliminary data.</text>
</comment>